<evidence type="ECO:0000313" key="2">
    <source>
        <dbReference type="EMBL" id="KAK3392225.1"/>
    </source>
</evidence>
<name>A0AAE0P2W6_SORBR</name>
<gene>
    <name evidence="2" type="ORF">B0T20DRAFT_420537</name>
</gene>
<dbReference type="AlphaFoldDB" id="A0AAE0P2W6"/>
<dbReference type="Proteomes" id="UP001281003">
    <property type="component" value="Unassembled WGS sequence"/>
</dbReference>
<feature type="compositionally biased region" description="Polar residues" evidence="1">
    <location>
        <begin position="82"/>
        <end position="97"/>
    </location>
</feature>
<dbReference type="EMBL" id="JAUTDP010000011">
    <property type="protein sequence ID" value="KAK3392225.1"/>
    <property type="molecule type" value="Genomic_DNA"/>
</dbReference>
<reference evidence="2" key="1">
    <citation type="journal article" date="2023" name="Mol. Phylogenet. Evol.">
        <title>Genome-scale phylogeny and comparative genomics of the fungal order Sordariales.</title>
        <authorList>
            <person name="Hensen N."/>
            <person name="Bonometti L."/>
            <person name="Westerberg I."/>
            <person name="Brannstrom I.O."/>
            <person name="Guillou S."/>
            <person name="Cros-Aarteil S."/>
            <person name="Calhoun S."/>
            <person name="Haridas S."/>
            <person name="Kuo A."/>
            <person name="Mondo S."/>
            <person name="Pangilinan J."/>
            <person name="Riley R."/>
            <person name="LaButti K."/>
            <person name="Andreopoulos B."/>
            <person name="Lipzen A."/>
            <person name="Chen C."/>
            <person name="Yan M."/>
            <person name="Daum C."/>
            <person name="Ng V."/>
            <person name="Clum A."/>
            <person name="Steindorff A."/>
            <person name="Ohm R.A."/>
            <person name="Martin F."/>
            <person name="Silar P."/>
            <person name="Natvig D.O."/>
            <person name="Lalanne C."/>
            <person name="Gautier V."/>
            <person name="Ament-Velasquez S.L."/>
            <person name="Kruys A."/>
            <person name="Hutchinson M.I."/>
            <person name="Powell A.J."/>
            <person name="Barry K."/>
            <person name="Miller A.N."/>
            <person name="Grigoriev I.V."/>
            <person name="Debuchy R."/>
            <person name="Gladieux P."/>
            <person name="Hiltunen Thoren M."/>
            <person name="Johannesson H."/>
        </authorList>
    </citation>
    <scope>NUCLEOTIDE SEQUENCE</scope>
    <source>
        <strain evidence="2">FGSC 1904</strain>
    </source>
</reference>
<comment type="caution">
    <text evidence="2">The sequence shown here is derived from an EMBL/GenBank/DDBJ whole genome shotgun (WGS) entry which is preliminary data.</text>
</comment>
<feature type="compositionally biased region" description="Low complexity" evidence="1">
    <location>
        <begin position="16"/>
        <end position="34"/>
    </location>
</feature>
<evidence type="ECO:0000256" key="1">
    <source>
        <dbReference type="SAM" id="MobiDB-lite"/>
    </source>
</evidence>
<sequence>MTPCLPVAMDLTTRQPSSRSRSPHSCSSHFSPPSAQVPPDHNPHHSHSQNHNSSVDTEDNGRRSPSPCDNEPPSPLLHSRNHSSGADTNQDVNATQRFSSSGHVSVFQLRLHSTIKHTLVCA</sequence>
<protein>
    <submittedName>
        <fullName evidence="2">Uncharacterized protein</fullName>
    </submittedName>
</protein>
<keyword evidence="3" id="KW-1185">Reference proteome</keyword>
<evidence type="ECO:0000313" key="3">
    <source>
        <dbReference type="Proteomes" id="UP001281003"/>
    </source>
</evidence>
<organism evidence="2 3">
    <name type="scientific">Sordaria brevicollis</name>
    <dbReference type="NCBI Taxonomy" id="83679"/>
    <lineage>
        <taxon>Eukaryota</taxon>
        <taxon>Fungi</taxon>
        <taxon>Dikarya</taxon>
        <taxon>Ascomycota</taxon>
        <taxon>Pezizomycotina</taxon>
        <taxon>Sordariomycetes</taxon>
        <taxon>Sordariomycetidae</taxon>
        <taxon>Sordariales</taxon>
        <taxon>Sordariaceae</taxon>
        <taxon>Sordaria</taxon>
    </lineage>
</organism>
<reference evidence="2" key="2">
    <citation type="submission" date="2023-07" db="EMBL/GenBank/DDBJ databases">
        <authorList>
            <consortium name="Lawrence Berkeley National Laboratory"/>
            <person name="Haridas S."/>
            <person name="Hensen N."/>
            <person name="Bonometti L."/>
            <person name="Westerberg I."/>
            <person name="Brannstrom I.O."/>
            <person name="Guillou S."/>
            <person name="Cros-Aarteil S."/>
            <person name="Calhoun S."/>
            <person name="Kuo A."/>
            <person name="Mondo S."/>
            <person name="Pangilinan J."/>
            <person name="Riley R."/>
            <person name="LaButti K."/>
            <person name="Andreopoulos B."/>
            <person name="Lipzen A."/>
            <person name="Chen C."/>
            <person name="Yanf M."/>
            <person name="Daum C."/>
            <person name="Ng V."/>
            <person name="Clum A."/>
            <person name="Steindorff A."/>
            <person name="Ohm R."/>
            <person name="Martin F."/>
            <person name="Silar P."/>
            <person name="Natvig D."/>
            <person name="Lalanne C."/>
            <person name="Gautier V."/>
            <person name="Ament-velasquez S.L."/>
            <person name="Kruys A."/>
            <person name="Hutchinson M.I."/>
            <person name="Powell A.J."/>
            <person name="Barry K."/>
            <person name="Miller A.N."/>
            <person name="Grigoriev I.V."/>
            <person name="Debuchy R."/>
            <person name="Gladieux P."/>
            <person name="Thoren M.H."/>
            <person name="Johannesson H."/>
        </authorList>
    </citation>
    <scope>NUCLEOTIDE SEQUENCE</scope>
    <source>
        <strain evidence="2">FGSC 1904</strain>
    </source>
</reference>
<feature type="region of interest" description="Disordered" evidence="1">
    <location>
        <begin position="1"/>
        <end position="97"/>
    </location>
</feature>
<proteinExistence type="predicted"/>
<accession>A0AAE0P2W6</accession>